<comment type="caution">
    <text evidence="1">The sequence shown here is derived from an EMBL/GenBank/DDBJ whole genome shotgun (WGS) entry which is preliminary data.</text>
</comment>
<evidence type="ECO:0000313" key="2">
    <source>
        <dbReference type="Proteomes" id="UP000004310"/>
    </source>
</evidence>
<dbReference type="HOGENOM" id="CLU_2990158_0_0_5"/>
<dbReference type="Proteomes" id="UP000004310">
    <property type="component" value="Unassembled WGS sequence"/>
</dbReference>
<keyword evidence="2" id="KW-1185">Reference proteome</keyword>
<dbReference type="AlphaFoldDB" id="Q0G7R4"/>
<name>Q0G7R4_9HYPH</name>
<dbReference type="EMBL" id="AATP01000001">
    <property type="protein sequence ID" value="EAU42300.1"/>
    <property type="molecule type" value="Genomic_DNA"/>
</dbReference>
<evidence type="ECO:0000313" key="1">
    <source>
        <dbReference type="EMBL" id="EAU42300.1"/>
    </source>
</evidence>
<organism evidence="1 2">
    <name type="scientific">Fulvimarina pelagi HTCC2506</name>
    <dbReference type="NCBI Taxonomy" id="314231"/>
    <lineage>
        <taxon>Bacteria</taxon>
        <taxon>Pseudomonadati</taxon>
        <taxon>Pseudomonadota</taxon>
        <taxon>Alphaproteobacteria</taxon>
        <taxon>Hyphomicrobiales</taxon>
        <taxon>Aurantimonadaceae</taxon>
        <taxon>Fulvimarina</taxon>
    </lineage>
</organism>
<reference evidence="1 2" key="1">
    <citation type="journal article" date="2010" name="J. Bacteriol.">
        <title>Genome sequence of Fulvimarina pelagi HTCC2506T, a Mn(II)-oxidizing alphaproteobacterium possessing an aerobic anoxygenic photosynthetic gene cluster and Xanthorhodopsin.</title>
        <authorList>
            <person name="Kang I."/>
            <person name="Oh H.M."/>
            <person name="Lim S.I."/>
            <person name="Ferriera S."/>
            <person name="Giovannoni S.J."/>
            <person name="Cho J.C."/>
        </authorList>
    </citation>
    <scope>NUCLEOTIDE SEQUENCE [LARGE SCALE GENOMIC DNA]</scope>
    <source>
        <strain evidence="1 2">HTCC2506</strain>
    </source>
</reference>
<dbReference type="RefSeq" id="WP_007066275.1">
    <property type="nucleotide sequence ID" value="NZ_DS022272.1"/>
</dbReference>
<protein>
    <submittedName>
        <fullName evidence="1">Uncharacterized protein</fullName>
    </submittedName>
</protein>
<sequence length="57" mass="6223">MGEIGKIVRAMKVEGLAEKLRGRLFAGREVCAAVHGEPSIWDGNKPTKQEIEIGFAQ</sequence>
<dbReference type="STRING" id="217511.GCA_001463845_01685"/>
<gene>
    <name evidence="1" type="ORF">FP2506_05661</name>
</gene>
<proteinExistence type="predicted"/>
<accession>Q0G7R4</accession>